<name>A0A1X7RTT0_ZYMT9</name>
<keyword evidence="1" id="KW-0677">Repeat</keyword>
<gene>
    <name evidence="4" type="ORF">ZT3D7_G5754</name>
</gene>
<evidence type="ECO:0000256" key="1">
    <source>
        <dbReference type="ARBA" id="ARBA00022737"/>
    </source>
</evidence>
<reference evidence="4 5" key="1">
    <citation type="submission" date="2016-06" db="EMBL/GenBank/DDBJ databases">
        <authorList>
            <person name="Kjaerup R.B."/>
            <person name="Dalgaard T.S."/>
            <person name="Juul-Madsen H.R."/>
        </authorList>
    </citation>
    <scope>NUCLEOTIDE SEQUENCE [LARGE SCALE GENOMIC DNA]</scope>
</reference>
<accession>A0A1X7RTT0</accession>
<dbReference type="PANTHER" id="PTHR10039:SF5">
    <property type="entry name" value="NACHT DOMAIN-CONTAINING PROTEIN"/>
    <property type="match status" value="1"/>
</dbReference>
<dbReference type="STRING" id="1276538.A0A1X7RTT0"/>
<dbReference type="Pfam" id="PF25053">
    <property type="entry name" value="DUF7791"/>
    <property type="match status" value="1"/>
</dbReference>
<keyword evidence="5" id="KW-1185">Reference proteome</keyword>
<dbReference type="InterPro" id="IPR027417">
    <property type="entry name" value="P-loop_NTPase"/>
</dbReference>
<dbReference type="Proteomes" id="UP000215127">
    <property type="component" value="Chromosome 5"/>
</dbReference>
<dbReference type="AlphaFoldDB" id="A0A1X7RTT0"/>
<dbReference type="InterPro" id="IPR056693">
    <property type="entry name" value="DUF7791"/>
</dbReference>
<dbReference type="EMBL" id="LT853696">
    <property type="protein sequence ID" value="SMQ50601.1"/>
    <property type="molecule type" value="Genomic_DNA"/>
</dbReference>
<feature type="domain" description="Nephrocystin 3-like N-terminal" evidence="2">
    <location>
        <begin position="344"/>
        <end position="531"/>
    </location>
</feature>
<dbReference type="PANTHER" id="PTHR10039">
    <property type="entry name" value="AMELOGENIN"/>
    <property type="match status" value="1"/>
</dbReference>
<dbReference type="InterPro" id="IPR056884">
    <property type="entry name" value="NPHP3-like_N"/>
</dbReference>
<evidence type="ECO:0000313" key="5">
    <source>
        <dbReference type="Proteomes" id="UP000215127"/>
    </source>
</evidence>
<proteinExistence type="predicted"/>
<evidence type="ECO:0000259" key="3">
    <source>
        <dbReference type="Pfam" id="PF25053"/>
    </source>
</evidence>
<dbReference type="SUPFAM" id="SSF52540">
    <property type="entry name" value="P-loop containing nucleoside triphosphate hydrolases"/>
    <property type="match status" value="1"/>
</dbReference>
<evidence type="ECO:0000259" key="2">
    <source>
        <dbReference type="Pfam" id="PF24883"/>
    </source>
</evidence>
<sequence length="863" mass="96983">MLSSQTPSDLGVSYLLANMDPLTALSVAASVLQFVDFGAKLVGAGLEIYKSKEGATEQNLELEYLTKHTDAVVDKLNIARISSGRLGPSDASLQGLAERCRVLSTELVDLLATLKGAQSQRTWVAIRQALKVKWNEGRIEALRKRLDVIKSEISLQLLVMLSTSQSSFGTLIAEVNERCRTLQLQRDASLAGLQQRLAVFDAQLAQFDELCKTFGKSDNHGTPAQLGPGAECAALTRMLAQMAESKDKKDIIDARQMLLEILTKAGLGSTEVALVLRQPSGDYAAMLSAAAPACWALVAPLAEDLGSAVEEADELARQLPILDSLAFLDMPQREVEITEAFSNTYSWIFLPHLSAFASWLAAGSGTFWISGNPGSGKSTLMKFIANQDGNLRKMLESWADGKTLILSKHFFWGTGTALQKSYRGLLQGLLYQIFREKLDLVQHACPERWEDALWKSQVGSRWDSQRLSRSWDEVELKETLDRAILKNASSTAFCFFIDGLDEFAENHFSLITDLIRHYTARPNVKFCVSSRPYPVFSRAFATCPSFALQEMNGHDIDVFVRGKLEEDPRFQELAHRDAQAVELATEIRRRAVGVFLWVHLVVTELMSGLNNEDDFLTLRRRLDLLPKTLKEFFEHIVDSVEPVYQVCTARSLMLAHRAREPLPILTYAFLYDHFNDESSLSRVAIQPLSRQDIQAKRKDVSTKVSSWCRGLMQVVTYDTSITWAPLSRYRVDFLHRSVRDFLETSEMQSFLQKRVGSSFYPEEVLAHLFLTQAKVVDVQKGLQDEMQAFDFMATQAQYYAKLHETTNKDRVGASFVNEIHHDLEKVRLCLTQQNVSPRSRKEWQLLLGESAKRSSLLHLRCTG</sequence>
<evidence type="ECO:0000313" key="4">
    <source>
        <dbReference type="EMBL" id="SMQ50601.1"/>
    </source>
</evidence>
<dbReference type="Gene3D" id="3.40.50.300">
    <property type="entry name" value="P-loop containing nucleotide triphosphate hydrolases"/>
    <property type="match status" value="1"/>
</dbReference>
<organism evidence="4 5">
    <name type="scientific">Zymoseptoria tritici (strain ST99CH_3D7)</name>
    <dbReference type="NCBI Taxonomy" id="1276538"/>
    <lineage>
        <taxon>Eukaryota</taxon>
        <taxon>Fungi</taxon>
        <taxon>Dikarya</taxon>
        <taxon>Ascomycota</taxon>
        <taxon>Pezizomycotina</taxon>
        <taxon>Dothideomycetes</taxon>
        <taxon>Dothideomycetidae</taxon>
        <taxon>Mycosphaerellales</taxon>
        <taxon>Mycosphaerellaceae</taxon>
        <taxon>Zymoseptoria</taxon>
    </lineage>
</organism>
<dbReference type="Pfam" id="PF24883">
    <property type="entry name" value="NPHP3_N"/>
    <property type="match status" value="1"/>
</dbReference>
<feature type="domain" description="DUF7791" evidence="3">
    <location>
        <begin position="654"/>
        <end position="778"/>
    </location>
</feature>
<protein>
    <submittedName>
        <fullName evidence="4">Uncharacterized protein</fullName>
    </submittedName>
</protein>